<keyword evidence="7" id="KW-1185">Reference proteome</keyword>
<evidence type="ECO:0000256" key="3">
    <source>
        <dbReference type="ARBA" id="ARBA00023004"/>
    </source>
</evidence>
<dbReference type="Gene3D" id="1.10.760.10">
    <property type="entry name" value="Cytochrome c-like domain"/>
    <property type="match status" value="1"/>
</dbReference>
<comment type="caution">
    <text evidence="6">The sequence shown here is derived from an EMBL/GenBank/DDBJ whole genome shotgun (WGS) entry which is preliminary data.</text>
</comment>
<keyword evidence="2 4" id="KW-0479">Metal-binding</keyword>
<dbReference type="PROSITE" id="PS51007">
    <property type="entry name" value="CYTC"/>
    <property type="match status" value="1"/>
</dbReference>
<proteinExistence type="predicted"/>
<evidence type="ECO:0000313" key="7">
    <source>
        <dbReference type="Proteomes" id="UP001363010"/>
    </source>
</evidence>
<dbReference type="RefSeq" id="WP_340367165.1">
    <property type="nucleotide sequence ID" value="NZ_JBBKZV010000029.1"/>
</dbReference>
<dbReference type="NCBIfam" id="NF040606">
    <property type="entry name" value="CytoC_perox"/>
    <property type="match status" value="1"/>
</dbReference>
<gene>
    <name evidence="6" type="ORF">WKW80_29555</name>
</gene>
<sequence>MHRKRQPDIKGFDFLVPGCTLLFGLALTGAAAQPAASPSGPVIFLDQGWTPAERAWYYQVSQGSAVMSYDLFLNLEVAGNQELFRSDANSDRFGLATQAADPQNNPDALPIGLSKTIVKRVGGVEDVQVGLNCAACHNAQLNYQGKRIRIDGGAGNTFDMMGYVNALDDAMQATLADRQKFDRLAARLGAMSVEAKSELGKRIEREAAPIHTYRTRTLATPTVWGPSRIDAIGSIVNRMLATETGIPENWSTPLAPTKPPFLWNAPHGSWTQWRGVQQDPIGRNLTEAMGVFMPLDLHSKTPQEGLFSSNAALLDLQRIEDQLTRLAPPKWPEEVFGTIDRQKAAAGKVLFATHCASCHNAWPYTWTAPNKYGKRFLEVGLVPQKYVGTDPGQFDNLRPYAITGNLAPYLPPPLKDKEIVPTGAMYQVAQRLVLEKALSQLKLDEAQAAKLHGYREFPLPEPRQGNYKAAPRDGVWATPPFLHNGSVPNLYEMLVPAKERTKQFYIGREFDPVKVGLDTSGKSGTFLLDTSLRGNSNAGHSFESGPLGNGVIGPLLTDSQRWALVEYLKSIPEEAGRVTPFGGPPNAVTGTSNWSRY</sequence>
<dbReference type="PANTHER" id="PTHR30600">
    <property type="entry name" value="CYTOCHROME C PEROXIDASE-RELATED"/>
    <property type="match status" value="1"/>
</dbReference>
<keyword evidence="3 4" id="KW-0408">Iron</keyword>
<dbReference type="InterPro" id="IPR036909">
    <property type="entry name" value="Cyt_c-like_dom_sf"/>
</dbReference>
<keyword evidence="6" id="KW-0575">Peroxidase</keyword>
<evidence type="ECO:0000256" key="1">
    <source>
        <dbReference type="ARBA" id="ARBA00022617"/>
    </source>
</evidence>
<protein>
    <submittedName>
        <fullName evidence="6">Di-heme-cytochrome C peroxidase</fullName>
    </submittedName>
</protein>
<keyword evidence="1 4" id="KW-0349">Heme</keyword>
<dbReference type="SUPFAM" id="SSF46626">
    <property type="entry name" value="Cytochrome c"/>
    <property type="match status" value="1"/>
</dbReference>
<dbReference type="GO" id="GO:0004601">
    <property type="term" value="F:peroxidase activity"/>
    <property type="evidence" value="ECO:0007669"/>
    <property type="project" value="UniProtKB-KW"/>
</dbReference>
<evidence type="ECO:0000256" key="2">
    <source>
        <dbReference type="ARBA" id="ARBA00022723"/>
    </source>
</evidence>
<accession>A0ABU8W7V1</accession>
<evidence type="ECO:0000256" key="4">
    <source>
        <dbReference type="PROSITE-ProRule" id="PRU00433"/>
    </source>
</evidence>
<organism evidence="6 7">
    <name type="scientific">Variovorax humicola</name>
    <dbReference type="NCBI Taxonomy" id="1769758"/>
    <lineage>
        <taxon>Bacteria</taxon>
        <taxon>Pseudomonadati</taxon>
        <taxon>Pseudomonadota</taxon>
        <taxon>Betaproteobacteria</taxon>
        <taxon>Burkholderiales</taxon>
        <taxon>Comamonadaceae</taxon>
        <taxon>Variovorax</taxon>
    </lineage>
</organism>
<dbReference type="InterPro" id="IPR051395">
    <property type="entry name" value="Cytochrome_c_Peroxidase/MauG"/>
</dbReference>
<dbReference type="EMBL" id="JBBKZV010000029">
    <property type="protein sequence ID" value="MEJ8826127.1"/>
    <property type="molecule type" value="Genomic_DNA"/>
</dbReference>
<dbReference type="InterPro" id="IPR009056">
    <property type="entry name" value="Cyt_c-like_dom"/>
</dbReference>
<dbReference type="Pfam" id="PF21419">
    <property type="entry name" value="RoxA-like_Cyt-c"/>
    <property type="match status" value="1"/>
</dbReference>
<reference evidence="6 7" key="1">
    <citation type="submission" date="2024-03" db="EMBL/GenBank/DDBJ databases">
        <title>Novel species of the genus Variovorax.</title>
        <authorList>
            <person name="Liu Q."/>
            <person name="Xin Y.-H."/>
        </authorList>
    </citation>
    <scope>NUCLEOTIDE SEQUENCE [LARGE SCALE GENOMIC DNA]</scope>
    <source>
        <strain evidence="6 7">KACC 18501</strain>
    </source>
</reference>
<name>A0ABU8W7V1_9BURK</name>
<dbReference type="Proteomes" id="UP001363010">
    <property type="component" value="Unassembled WGS sequence"/>
</dbReference>
<dbReference type="InterPro" id="IPR047758">
    <property type="entry name" value="CytoC_perox"/>
</dbReference>
<evidence type="ECO:0000259" key="5">
    <source>
        <dbReference type="PROSITE" id="PS51007"/>
    </source>
</evidence>
<feature type="domain" description="Cytochrome c" evidence="5">
    <location>
        <begin position="342"/>
        <end position="572"/>
    </location>
</feature>
<dbReference type="PANTHER" id="PTHR30600:SF9">
    <property type="entry name" value="BLR7738 PROTEIN"/>
    <property type="match status" value="1"/>
</dbReference>
<evidence type="ECO:0000313" key="6">
    <source>
        <dbReference type="EMBL" id="MEJ8826127.1"/>
    </source>
</evidence>
<keyword evidence="6" id="KW-0560">Oxidoreductase</keyword>